<organism evidence="4 5">
    <name type="scientific">Orientia tsutsugamushi</name>
    <name type="common">Rickettsia tsutsugamushi</name>
    <dbReference type="NCBI Taxonomy" id="784"/>
    <lineage>
        <taxon>Bacteria</taxon>
        <taxon>Pseudomonadati</taxon>
        <taxon>Pseudomonadota</taxon>
        <taxon>Alphaproteobacteria</taxon>
        <taxon>Rickettsiales</taxon>
        <taxon>Rickettsiaceae</taxon>
        <taxon>Rickettsieae</taxon>
        <taxon>Orientia</taxon>
    </lineage>
</organism>
<dbReference type="InterPro" id="IPR036770">
    <property type="entry name" value="Ankyrin_rpt-contain_sf"/>
</dbReference>
<keyword evidence="1" id="KW-0677">Repeat</keyword>
<dbReference type="PROSITE" id="PS50297">
    <property type="entry name" value="ANK_REP_REGION"/>
    <property type="match status" value="1"/>
</dbReference>
<dbReference type="SMART" id="SM00248">
    <property type="entry name" value="ANK"/>
    <property type="match status" value="1"/>
</dbReference>
<evidence type="ECO:0000256" key="2">
    <source>
        <dbReference type="ARBA" id="ARBA00023043"/>
    </source>
</evidence>
<dbReference type="Gene3D" id="1.25.40.20">
    <property type="entry name" value="Ankyrin repeat-containing domain"/>
    <property type="match status" value="1"/>
</dbReference>
<sequence length="309" mass="35432">MSREELLLWYKEQFSDGAYINKVDIQTVSKITPEIATDLLPYAVVTNNFPVAKFLIKRKAKICTEDEYNNFPINYVDIDLEKLALKLIKLFVKHDKNCINKQNSLGRTILHTAASKGKYNITKYLLKSGAKKNITDEDGDTAEKLALNYKTKMLFESYNSISEEVCDVQGNTQNLTNEVPCTIKYLVNNTDVRFNFNRQIYADTLLASYLSENGILINRIECVGSSIVKSFSLNYKIKELLKRYTITGIEKDNIQPLTQKVSSNVILVDFSIRYNAILEELPVDYFMQKPYISVEEDVYLLGQNTTNNE</sequence>
<reference evidence="5" key="1">
    <citation type="submission" date="2018-03" db="EMBL/GenBank/DDBJ databases">
        <authorList>
            <person name="Batty M. E."/>
            <person name="Batty M E."/>
        </authorList>
    </citation>
    <scope>NUCLEOTIDE SEQUENCE [LARGE SCALE GENOMIC DNA]</scope>
</reference>
<dbReference type="PROSITE" id="PS50088">
    <property type="entry name" value="ANK_REPEAT"/>
    <property type="match status" value="1"/>
</dbReference>
<feature type="repeat" description="ANK" evidence="3">
    <location>
        <begin position="105"/>
        <end position="137"/>
    </location>
</feature>
<name>A0A2U3QR18_ORITS</name>
<evidence type="ECO:0000313" key="4">
    <source>
        <dbReference type="EMBL" id="SPR03423.1"/>
    </source>
</evidence>
<accession>A0A2U3QR18</accession>
<evidence type="ECO:0000313" key="5">
    <source>
        <dbReference type="Proteomes" id="UP000244992"/>
    </source>
</evidence>
<dbReference type="Pfam" id="PF12796">
    <property type="entry name" value="Ank_2"/>
    <property type="match status" value="1"/>
</dbReference>
<dbReference type="Proteomes" id="UP000244992">
    <property type="component" value="Chromosome I"/>
</dbReference>
<evidence type="ECO:0000256" key="1">
    <source>
        <dbReference type="ARBA" id="ARBA00022737"/>
    </source>
</evidence>
<dbReference type="RefSeq" id="WP_045916421.1">
    <property type="nucleotide sequence ID" value="NZ_LS398550.1"/>
</dbReference>
<proteinExistence type="predicted"/>
<dbReference type="PANTHER" id="PTHR24198:SF165">
    <property type="entry name" value="ANKYRIN REPEAT-CONTAINING PROTEIN-RELATED"/>
    <property type="match status" value="1"/>
</dbReference>
<evidence type="ECO:0000256" key="3">
    <source>
        <dbReference type="PROSITE-ProRule" id="PRU00023"/>
    </source>
</evidence>
<dbReference type="AlphaFoldDB" id="A0A2U3QR18"/>
<dbReference type="PANTHER" id="PTHR24198">
    <property type="entry name" value="ANKYRIN REPEAT AND PROTEIN KINASE DOMAIN-CONTAINING PROTEIN"/>
    <property type="match status" value="1"/>
</dbReference>
<dbReference type="InterPro" id="IPR002110">
    <property type="entry name" value="Ankyrin_rpt"/>
</dbReference>
<gene>
    <name evidence="4" type="ORF">KATO_00238</name>
</gene>
<dbReference type="SUPFAM" id="SSF48403">
    <property type="entry name" value="Ankyrin repeat"/>
    <property type="match status" value="1"/>
</dbReference>
<dbReference type="EMBL" id="LS398550">
    <property type="protein sequence ID" value="SPR03423.1"/>
    <property type="molecule type" value="Genomic_DNA"/>
</dbReference>
<keyword evidence="2 3" id="KW-0040">ANK repeat</keyword>
<protein>
    <submittedName>
        <fullName evidence="4">Ankyrin repeat-containing protein</fullName>
    </submittedName>
</protein>